<feature type="compositionally biased region" description="Low complexity" evidence="1">
    <location>
        <begin position="8"/>
        <end position="19"/>
    </location>
</feature>
<organism evidence="2 3">
    <name type="scientific">Racocetra fulgida</name>
    <dbReference type="NCBI Taxonomy" id="60492"/>
    <lineage>
        <taxon>Eukaryota</taxon>
        <taxon>Fungi</taxon>
        <taxon>Fungi incertae sedis</taxon>
        <taxon>Mucoromycota</taxon>
        <taxon>Glomeromycotina</taxon>
        <taxon>Glomeromycetes</taxon>
        <taxon>Diversisporales</taxon>
        <taxon>Gigasporaceae</taxon>
        <taxon>Racocetra</taxon>
    </lineage>
</organism>
<dbReference type="EMBL" id="CAJVPZ010006634">
    <property type="protein sequence ID" value="CAG8575931.1"/>
    <property type="molecule type" value="Genomic_DNA"/>
</dbReference>
<sequence>TFIPKEQSSANISNTANASRRTNSDDTPKQIEINSDNISDNTSNPDICHESSSQYPVSSIRKESKSLEDKVIDEFLDLIYKEKVSKEIIQKIREKKLQKQEFSSILVEELYSKKIQKFIQELYLEPISEESIKVIKNKEPNISDHNENNKHIVIELAHLYQKARKAKKNTIYVKQEKILSWYYYAEDDLAESEVSASPIFPSNPTRDYVYFHNKILKQYPNLCQEEGRYKIGSYNLKYE</sequence>
<reference evidence="2" key="1">
    <citation type="submission" date="2021-06" db="EMBL/GenBank/DDBJ databases">
        <authorList>
            <person name="Kallberg Y."/>
            <person name="Tangrot J."/>
            <person name="Rosling A."/>
        </authorList>
    </citation>
    <scope>NUCLEOTIDE SEQUENCE</scope>
    <source>
        <strain evidence="2">IN212</strain>
    </source>
</reference>
<gene>
    <name evidence="2" type="ORF">RFULGI_LOCUS5644</name>
</gene>
<dbReference type="OrthoDB" id="2441747at2759"/>
<comment type="caution">
    <text evidence="2">The sequence shown here is derived from an EMBL/GenBank/DDBJ whole genome shotgun (WGS) entry which is preliminary data.</text>
</comment>
<protein>
    <submittedName>
        <fullName evidence="2">9575_t:CDS:1</fullName>
    </submittedName>
</protein>
<evidence type="ECO:0000313" key="2">
    <source>
        <dbReference type="EMBL" id="CAG8575931.1"/>
    </source>
</evidence>
<evidence type="ECO:0000256" key="1">
    <source>
        <dbReference type="SAM" id="MobiDB-lite"/>
    </source>
</evidence>
<evidence type="ECO:0000313" key="3">
    <source>
        <dbReference type="Proteomes" id="UP000789396"/>
    </source>
</evidence>
<keyword evidence="3" id="KW-1185">Reference proteome</keyword>
<proteinExistence type="predicted"/>
<feature type="non-terminal residue" evidence="2">
    <location>
        <position position="1"/>
    </location>
</feature>
<feature type="region of interest" description="Disordered" evidence="1">
    <location>
        <begin position="1"/>
        <end position="55"/>
    </location>
</feature>
<feature type="compositionally biased region" description="Low complexity" evidence="1">
    <location>
        <begin position="33"/>
        <end position="46"/>
    </location>
</feature>
<name>A0A9N9BQ80_9GLOM</name>
<dbReference type="AlphaFoldDB" id="A0A9N9BQ80"/>
<accession>A0A9N9BQ80</accession>
<dbReference type="Proteomes" id="UP000789396">
    <property type="component" value="Unassembled WGS sequence"/>
</dbReference>